<feature type="compositionally biased region" description="Gly residues" evidence="1">
    <location>
        <begin position="84"/>
        <end position="97"/>
    </location>
</feature>
<dbReference type="Gene3D" id="3.40.30.10">
    <property type="entry name" value="Glutaredoxin"/>
    <property type="match status" value="2"/>
</dbReference>
<dbReference type="InterPro" id="IPR011767">
    <property type="entry name" value="GLR_AS"/>
</dbReference>
<dbReference type="AlphaFoldDB" id="A0A699Y9M4"/>
<proteinExistence type="predicted"/>
<feature type="compositionally biased region" description="Low complexity" evidence="1">
    <location>
        <begin position="74"/>
        <end position="83"/>
    </location>
</feature>
<keyword evidence="3" id="KW-1185">Reference proteome</keyword>
<dbReference type="PANTHER" id="PTHR32419">
    <property type="entry name" value="GLUTATHIONYL-HYDROQUINONE REDUCTASE"/>
    <property type="match status" value="1"/>
</dbReference>
<dbReference type="GO" id="GO:0004364">
    <property type="term" value="F:glutathione transferase activity"/>
    <property type="evidence" value="ECO:0007669"/>
    <property type="project" value="InterPro"/>
</dbReference>
<reference evidence="2 3" key="1">
    <citation type="submission" date="2020-02" db="EMBL/GenBank/DDBJ databases">
        <title>Draft genome sequence of Haematococcus lacustris strain NIES-144.</title>
        <authorList>
            <person name="Morimoto D."/>
            <person name="Nakagawa S."/>
            <person name="Yoshida T."/>
            <person name="Sawayama S."/>
        </authorList>
    </citation>
    <scope>NUCLEOTIDE SEQUENCE [LARGE SCALE GENOMIC DNA]</scope>
    <source>
        <strain evidence="2 3">NIES-144</strain>
    </source>
</reference>
<dbReference type="InterPro" id="IPR036249">
    <property type="entry name" value="Thioredoxin-like_sf"/>
</dbReference>
<dbReference type="PANTHER" id="PTHR32419:SF6">
    <property type="entry name" value="GLUTATHIONE S-TRANSFERASE OMEGA-LIKE 1-RELATED"/>
    <property type="match status" value="1"/>
</dbReference>
<evidence type="ECO:0000256" key="1">
    <source>
        <dbReference type="SAM" id="MobiDB-lite"/>
    </source>
</evidence>
<feature type="compositionally biased region" description="Low complexity" evidence="1">
    <location>
        <begin position="48"/>
        <end position="66"/>
    </location>
</feature>
<protein>
    <submittedName>
        <fullName evidence="2">GST N-terminal domain-containing protein</fullName>
    </submittedName>
</protein>
<feature type="non-terminal residue" evidence="2">
    <location>
        <position position="233"/>
    </location>
</feature>
<dbReference type="InterPro" id="IPR016639">
    <property type="entry name" value="GST_Omega/GSH"/>
</dbReference>
<dbReference type="SUPFAM" id="SSF52833">
    <property type="entry name" value="Thioredoxin-like"/>
    <property type="match status" value="1"/>
</dbReference>
<evidence type="ECO:0000313" key="2">
    <source>
        <dbReference type="EMBL" id="GFH06840.1"/>
    </source>
</evidence>
<sequence>MRSRIGTPEFPAESGRYHVYLGNACPWCHRVYLTLVLRGLLKPQAVQAQVPGSQSQSSQGPQQPAQHQENDRPGSSMGSSQGSSLGGSQGSSLGGRQGSRQQGHISITQLADDPTRARRGGWVFDASDPDPVWGAQDLWEVYDSASPGFKGRCTAPLLVDKVTRRIVSNESADIMRMLNTLHLPGCTSVELVPEQLRSEIDALNEQMYESINNGVYRSGFSTSQAAYDAVQQE</sequence>
<evidence type="ECO:0000313" key="3">
    <source>
        <dbReference type="Proteomes" id="UP000485058"/>
    </source>
</evidence>
<feature type="region of interest" description="Disordered" evidence="1">
    <location>
        <begin position="48"/>
        <end position="112"/>
    </location>
</feature>
<comment type="caution">
    <text evidence="2">The sequence shown here is derived from an EMBL/GenBank/DDBJ whole genome shotgun (WGS) entry which is preliminary data.</text>
</comment>
<dbReference type="EMBL" id="BLLF01000059">
    <property type="protein sequence ID" value="GFH06840.1"/>
    <property type="molecule type" value="Genomic_DNA"/>
</dbReference>
<organism evidence="2 3">
    <name type="scientific">Haematococcus lacustris</name>
    <name type="common">Green alga</name>
    <name type="synonym">Haematococcus pluvialis</name>
    <dbReference type="NCBI Taxonomy" id="44745"/>
    <lineage>
        <taxon>Eukaryota</taxon>
        <taxon>Viridiplantae</taxon>
        <taxon>Chlorophyta</taxon>
        <taxon>core chlorophytes</taxon>
        <taxon>Chlorophyceae</taxon>
        <taxon>CS clade</taxon>
        <taxon>Chlamydomonadales</taxon>
        <taxon>Haematococcaceae</taxon>
        <taxon>Haematococcus</taxon>
    </lineage>
</organism>
<dbReference type="Proteomes" id="UP000485058">
    <property type="component" value="Unassembled WGS sequence"/>
</dbReference>
<accession>A0A699Y9M4</accession>
<dbReference type="Gene3D" id="1.20.1050.10">
    <property type="match status" value="1"/>
</dbReference>
<dbReference type="PROSITE" id="PS00195">
    <property type="entry name" value="GLUTAREDOXIN_1"/>
    <property type="match status" value="1"/>
</dbReference>
<dbReference type="GO" id="GO:0005737">
    <property type="term" value="C:cytoplasm"/>
    <property type="evidence" value="ECO:0007669"/>
    <property type="project" value="TreeGrafter"/>
</dbReference>
<gene>
    <name evidence="2" type="ORF">HaLaN_01547</name>
</gene>
<name>A0A699Y9M4_HAELA</name>